<dbReference type="PANTHER" id="PTHR30006">
    <property type="entry name" value="THIAMINE-BINDING PERIPLASMIC PROTEIN-RELATED"/>
    <property type="match status" value="1"/>
</dbReference>
<sequence>MKTTKQKQKGFLALVSLAVTMAMLTACGGAPSGSSSPGSSSPGSETKAPGTEWAEEVGLNKTETVDELYEKAKKEGKVVVYSQSSRIKDVKATFEKQYPGVEVEAYHMGTNDVVEKVIREQGAGVFHADVAFLKESAGTVTNEILAKGMMHPYKPTDLTTHMIEPYKTERAGLVPYVSLRAFYYNTEAYKSPPIDSWWDLTKPEWKGKVILEDPTISADTMDLFLAVIANPQDMEQAYKEEFGKDIELDGTENASYEFFKRLLANDPILVKSSDEAVEAVGAPGQSSPPIAISASSKQRDIKEKGLKVAVTYDIKPKVSVAGESYLYIINKAPHPNAGKLLIRWMAGEADGKAEGFKPYNVQGSWSTRTDNGRDDQPPLDQLNVWPADHNFFYQNFTKFRDFWMSNQ</sequence>
<keyword evidence="5" id="KW-1185">Reference proteome</keyword>
<organism evidence="4 5">
    <name type="scientific">Brevibacillus brevis</name>
    <name type="common">Bacillus brevis</name>
    <dbReference type="NCBI Taxonomy" id="1393"/>
    <lineage>
        <taxon>Bacteria</taxon>
        <taxon>Bacillati</taxon>
        <taxon>Bacillota</taxon>
        <taxon>Bacilli</taxon>
        <taxon>Bacillales</taxon>
        <taxon>Paenibacillaceae</taxon>
        <taxon>Brevibacillus</taxon>
    </lineage>
</organism>
<dbReference type="SUPFAM" id="SSF53850">
    <property type="entry name" value="Periplasmic binding protein-like II"/>
    <property type="match status" value="1"/>
</dbReference>
<feature type="region of interest" description="Disordered" evidence="2">
    <location>
        <begin position="29"/>
        <end position="55"/>
    </location>
</feature>
<feature type="compositionally biased region" description="Low complexity" evidence="2">
    <location>
        <begin position="29"/>
        <end position="44"/>
    </location>
</feature>
<reference evidence="4 5" key="1">
    <citation type="submission" date="2023-09" db="EMBL/GenBank/DDBJ databases">
        <title>Complete Genome and Methylome dissection of Bacillus brevis NEB573 original source of BbsI restriction endonuclease.</title>
        <authorList>
            <person name="Fomenkov A."/>
            <person name="Roberts R.D."/>
        </authorList>
    </citation>
    <scope>NUCLEOTIDE SEQUENCE [LARGE SCALE GENOMIC DNA]</scope>
    <source>
        <strain evidence="4 5">NEB573</strain>
    </source>
</reference>
<evidence type="ECO:0000313" key="5">
    <source>
        <dbReference type="Proteomes" id="UP001256827"/>
    </source>
</evidence>
<keyword evidence="1 3" id="KW-0732">Signal</keyword>
<dbReference type="InterPro" id="IPR006059">
    <property type="entry name" value="SBP"/>
</dbReference>
<evidence type="ECO:0000256" key="2">
    <source>
        <dbReference type="SAM" id="MobiDB-lite"/>
    </source>
</evidence>
<dbReference type="Gene3D" id="3.40.190.10">
    <property type="entry name" value="Periplasmic binding protein-like II"/>
    <property type="match status" value="2"/>
</dbReference>
<protein>
    <submittedName>
        <fullName evidence="4">ABC transporter substrate-binding protein</fullName>
    </submittedName>
</protein>
<dbReference type="PANTHER" id="PTHR30006:SF2">
    <property type="entry name" value="ABC TRANSPORTER SUBSTRATE-BINDING PROTEIN"/>
    <property type="match status" value="1"/>
</dbReference>
<dbReference type="EMBL" id="CP134050">
    <property type="protein sequence ID" value="WNC17014.1"/>
    <property type="molecule type" value="Genomic_DNA"/>
</dbReference>
<feature type="chain" id="PRO_5045308485" evidence="3">
    <location>
        <begin position="29"/>
        <end position="407"/>
    </location>
</feature>
<feature type="signal peptide" evidence="3">
    <location>
        <begin position="1"/>
        <end position="28"/>
    </location>
</feature>
<proteinExistence type="predicted"/>
<gene>
    <name evidence="4" type="ORF">RGB73_12105</name>
</gene>
<evidence type="ECO:0000256" key="1">
    <source>
        <dbReference type="ARBA" id="ARBA00022729"/>
    </source>
</evidence>
<dbReference type="RefSeq" id="WP_310772307.1">
    <property type="nucleotide sequence ID" value="NZ_CP134050.1"/>
</dbReference>
<accession>A0ABY9TAW7</accession>
<evidence type="ECO:0000256" key="3">
    <source>
        <dbReference type="SAM" id="SignalP"/>
    </source>
</evidence>
<evidence type="ECO:0000313" key="4">
    <source>
        <dbReference type="EMBL" id="WNC17014.1"/>
    </source>
</evidence>
<dbReference type="PROSITE" id="PS51257">
    <property type="entry name" value="PROKAR_LIPOPROTEIN"/>
    <property type="match status" value="1"/>
</dbReference>
<dbReference type="Pfam" id="PF13416">
    <property type="entry name" value="SBP_bac_8"/>
    <property type="match status" value="1"/>
</dbReference>
<name>A0ABY9TAW7_BREBE</name>
<dbReference type="Proteomes" id="UP001256827">
    <property type="component" value="Chromosome"/>
</dbReference>